<evidence type="ECO:0000313" key="12">
    <source>
        <dbReference type="EMBL" id="NBN77979.1"/>
    </source>
</evidence>
<dbReference type="RefSeq" id="WP_161673166.1">
    <property type="nucleotide sequence ID" value="NZ_JAABLP010000001.1"/>
</dbReference>
<feature type="binding site" evidence="11">
    <location>
        <position position="75"/>
    </location>
    <ligand>
        <name>UMP</name>
        <dbReference type="ChEBI" id="CHEBI:57865"/>
    </ligand>
</feature>
<comment type="subcellular location">
    <subcellularLocation>
        <location evidence="1 11">Cytoplasm</location>
    </subcellularLocation>
</comment>
<feature type="binding site" evidence="11">
    <location>
        <position position="55"/>
    </location>
    <ligand>
        <name>UMP</name>
        <dbReference type="ChEBI" id="CHEBI:57865"/>
    </ligand>
</feature>
<evidence type="ECO:0000256" key="10">
    <source>
        <dbReference type="ARBA" id="ARBA00047767"/>
    </source>
</evidence>
<comment type="function">
    <text evidence="11">Catalyzes the reversible phosphorylation of UMP to UDP.</text>
</comment>
<dbReference type="NCBIfam" id="TIGR02075">
    <property type="entry name" value="pyrH_bact"/>
    <property type="match status" value="1"/>
</dbReference>
<comment type="activity regulation">
    <text evidence="11">Inhibited by UTP.</text>
</comment>
<comment type="similarity">
    <text evidence="3 11">Belongs to the UMP kinase family.</text>
</comment>
<name>A0A7X5F3T7_9HYPH</name>
<evidence type="ECO:0000256" key="8">
    <source>
        <dbReference type="ARBA" id="ARBA00022840"/>
    </source>
</evidence>
<dbReference type="Pfam" id="PF00696">
    <property type="entry name" value="AA_kinase"/>
    <property type="match status" value="1"/>
</dbReference>
<dbReference type="PIRSF" id="PIRSF005650">
    <property type="entry name" value="Uridylate_kin"/>
    <property type="match status" value="1"/>
</dbReference>
<comment type="pathway">
    <text evidence="2 11">Pyrimidine metabolism; CTP biosynthesis via de novo pathway; UDP from UMP (UMPK route): step 1/1.</text>
</comment>
<comment type="caution">
    <text evidence="12">The sequence shown here is derived from an EMBL/GenBank/DDBJ whole genome shotgun (WGS) entry which is preliminary data.</text>
</comment>
<feature type="binding site" evidence="11">
    <location>
        <begin position="13"/>
        <end position="16"/>
    </location>
    <ligand>
        <name>ATP</name>
        <dbReference type="ChEBI" id="CHEBI:30616"/>
    </ligand>
</feature>
<evidence type="ECO:0000256" key="2">
    <source>
        <dbReference type="ARBA" id="ARBA00004791"/>
    </source>
</evidence>
<keyword evidence="13" id="KW-1185">Reference proteome</keyword>
<dbReference type="InterPro" id="IPR036393">
    <property type="entry name" value="AceGlu_kinase-like_sf"/>
</dbReference>
<dbReference type="Proteomes" id="UP000586722">
    <property type="component" value="Unassembled WGS sequence"/>
</dbReference>
<protein>
    <recommendedName>
        <fullName evidence="11">Uridylate kinase</fullName>
        <shortName evidence="11">UK</shortName>
        <ecNumber evidence="11">2.7.4.22</ecNumber>
    </recommendedName>
    <alternativeName>
        <fullName evidence="11">Uridine monophosphate kinase</fullName>
        <shortName evidence="11">UMP kinase</shortName>
        <shortName evidence="11">UMPK</shortName>
    </alternativeName>
</protein>
<dbReference type="GO" id="GO:0044210">
    <property type="term" value="P:'de novo' CTP biosynthetic process"/>
    <property type="evidence" value="ECO:0007669"/>
    <property type="project" value="UniProtKB-UniRule"/>
</dbReference>
<evidence type="ECO:0000256" key="7">
    <source>
        <dbReference type="ARBA" id="ARBA00022777"/>
    </source>
</evidence>
<dbReference type="CDD" id="cd04254">
    <property type="entry name" value="AAK_UMPK-PyrH-Ec"/>
    <property type="match status" value="1"/>
</dbReference>
<evidence type="ECO:0000256" key="11">
    <source>
        <dbReference type="HAMAP-Rule" id="MF_01220"/>
    </source>
</evidence>
<dbReference type="PANTHER" id="PTHR42833:SF4">
    <property type="entry name" value="URIDYLATE KINASE PUMPKIN, CHLOROPLASTIC"/>
    <property type="match status" value="1"/>
</dbReference>
<dbReference type="GO" id="GO:0005524">
    <property type="term" value="F:ATP binding"/>
    <property type="evidence" value="ECO:0007669"/>
    <property type="project" value="UniProtKB-KW"/>
</dbReference>
<dbReference type="GO" id="GO:0033862">
    <property type="term" value="F:UMP kinase activity"/>
    <property type="evidence" value="ECO:0007669"/>
    <property type="project" value="UniProtKB-EC"/>
</dbReference>
<proteinExistence type="inferred from homology"/>
<evidence type="ECO:0000256" key="1">
    <source>
        <dbReference type="ARBA" id="ARBA00004496"/>
    </source>
</evidence>
<keyword evidence="6 11" id="KW-0547">Nucleotide-binding</keyword>
<feature type="binding site" evidence="11">
    <location>
        <position position="172"/>
    </location>
    <ligand>
        <name>ATP</name>
        <dbReference type="ChEBI" id="CHEBI:30616"/>
    </ligand>
</feature>
<gene>
    <name evidence="11" type="primary">pyrH</name>
    <name evidence="12" type="ORF">GWI72_06815</name>
</gene>
<feature type="binding site" evidence="11">
    <location>
        <position position="164"/>
    </location>
    <ligand>
        <name>ATP</name>
        <dbReference type="ChEBI" id="CHEBI:30616"/>
    </ligand>
</feature>
<dbReference type="AlphaFoldDB" id="A0A7X5F3T7"/>
<dbReference type="EC" id="2.7.4.22" evidence="11"/>
<keyword evidence="7 11" id="KW-0418">Kinase</keyword>
<dbReference type="SUPFAM" id="SSF53633">
    <property type="entry name" value="Carbamate kinase-like"/>
    <property type="match status" value="1"/>
</dbReference>
<feature type="binding site" evidence="11">
    <location>
        <position position="60"/>
    </location>
    <ligand>
        <name>ATP</name>
        <dbReference type="ChEBI" id="CHEBI:30616"/>
    </ligand>
</feature>
<evidence type="ECO:0000256" key="9">
    <source>
        <dbReference type="ARBA" id="ARBA00022975"/>
    </source>
</evidence>
<dbReference type="PANTHER" id="PTHR42833">
    <property type="entry name" value="URIDYLATE KINASE"/>
    <property type="match status" value="1"/>
</dbReference>
<feature type="binding site" evidence="11">
    <location>
        <position position="163"/>
    </location>
    <ligand>
        <name>ATP</name>
        <dbReference type="ChEBI" id="CHEBI:30616"/>
    </ligand>
</feature>
<dbReference type="GO" id="GO:0005829">
    <property type="term" value="C:cytosol"/>
    <property type="evidence" value="ECO:0007669"/>
    <property type="project" value="TreeGrafter"/>
</dbReference>
<dbReference type="InterPro" id="IPR001048">
    <property type="entry name" value="Asp/Glu/Uridylate_kinase"/>
</dbReference>
<sequence>MTTNLRWRRVLLKLSGEALMGSQPFGIDPAVVERIAVEVANAVKLGAQVGLVVGGGNIFRGVAVAAKGGNRVTGDHMGMLATVMNSLTLADALRRQEVQARVLSAVPVPSICETFTQRGAERYMEDGDVIVFAGGTGNPFFTTDSGAALRAAEMRCDAFLKGTQVDGIYSEDPKINPNAERYTELTYEDVITRNLKVMDTTAIALARDNRIPVIVFSIHTPGSLVDVLLERGRYTVVSAA</sequence>
<reference evidence="13" key="1">
    <citation type="submission" date="2020-01" db="EMBL/GenBank/DDBJ databases">
        <authorList>
            <person name="Fang Y."/>
            <person name="Sun R."/>
            <person name="Nie L."/>
            <person name="He J."/>
            <person name="Hao L."/>
            <person name="Wang L."/>
            <person name="Su S."/>
            <person name="Lv E."/>
            <person name="Zhang Z."/>
            <person name="Xie R."/>
            <person name="Liu H."/>
        </authorList>
    </citation>
    <scope>NUCLEOTIDE SEQUENCE [LARGE SCALE GENOMIC DNA]</scope>
    <source>
        <strain evidence="13">XCT-53</strain>
    </source>
</reference>
<evidence type="ECO:0000256" key="5">
    <source>
        <dbReference type="ARBA" id="ARBA00022679"/>
    </source>
</evidence>
<feature type="binding site" evidence="11">
    <location>
        <begin position="136"/>
        <end position="143"/>
    </location>
    <ligand>
        <name>UMP</name>
        <dbReference type="ChEBI" id="CHEBI:57865"/>
    </ligand>
</feature>
<feature type="binding site" evidence="11">
    <location>
        <position position="169"/>
    </location>
    <ligand>
        <name>ATP</name>
        <dbReference type="ChEBI" id="CHEBI:30616"/>
    </ligand>
</feature>
<dbReference type="GO" id="GO:0006225">
    <property type="term" value="P:UDP biosynthetic process"/>
    <property type="evidence" value="ECO:0007669"/>
    <property type="project" value="TreeGrafter"/>
</dbReference>
<comment type="catalytic activity">
    <reaction evidence="10 11">
        <text>UMP + ATP = UDP + ADP</text>
        <dbReference type="Rhea" id="RHEA:24400"/>
        <dbReference type="ChEBI" id="CHEBI:30616"/>
        <dbReference type="ChEBI" id="CHEBI:57865"/>
        <dbReference type="ChEBI" id="CHEBI:58223"/>
        <dbReference type="ChEBI" id="CHEBI:456216"/>
        <dbReference type="EC" id="2.7.4.22"/>
    </reaction>
</comment>
<accession>A0A7X5F3T7</accession>
<comment type="subunit">
    <text evidence="11">Homohexamer.</text>
</comment>
<keyword evidence="4 11" id="KW-0963">Cytoplasm</keyword>
<evidence type="ECO:0000256" key="6">
    <source>
        <dbReference type="ARBA" id="ARBA00022741"/>
    </source>
</evidence>
<dbReference type="Gene3D" id="3.40.1160.10">
    <property type="entry name" value="Acetylglutamate kinase-like"/>
    <property type="match status" value="1"/>
</dbReference>
<feature type="binding site" evidence="11">
    <location>
        <position position="56"/>
    </location>
    <ligand>
        <name>ATP</name>
        <dbReference type="ChEBI" id="CHEBI:30616"/>
    </ligand>
</feature>
<dbReference type="HAMAP" id="MF_01220_B">
    <property type="entry name" value="PyrH_B"/>
    <property type="match status" value="1"/>
</dbReference>
<dbReference type="InterPro" id="IPR011817">
    <property type="entry name" value="Uridylate_kinase"/>
</dbReference>
<evidence type="ECO:0000256" key="4">
    <source>
        <dbReference type="ARBA" id="ARBA00022490"/>
    </source>
</evidence>
<evidence type="ECO:0000313" key="13">
    <source>
        <dbReference type="Proteomes" id="UP000586722"/>
    </source>
</evidence>
<dbReference type="InterPro" id="IPR015963">
    <property type="entry name" value="Uridylate_kinase_bac"/>
</dbReference>
<organism evidence="12 13">
    <name type="scientific">Pannonibacter tanglangensis</name>
    <dbReference type="NCBI Taxonomy" id="2750084"/>
    <lineage>
        <taxon>Bacteria</taxon>
        <taxon>Pseudomonadati</taxon>
        <taxon>Pseudomonadota</taxon>
        <taxon>Alphaproteobacteria</taxon>
        <taxon>Hyphomicrobiales</taxon>
        <taxon>Stappiaceae</taxon>
        <taxon>Pannonibacter</taxon>
    </lineage>
</organism>
<keyword evidence="5 11" id="KW-0808">Transferase</keyword>
<keyword evidence="9 11" id="KW-0665">Pyrimidine biosynthesis</keyword>
<evidence type="ECO:0000256" key="3">
    <source>
        <dbReference type="ARBA" id="ARBA00007614"/>
    </source>
</evidence>
<keyword evidence="8 11" id="KW-0067">ATP-binding</keyword>
<dbReference type="UniPathway" id="UPA00159">
    <property type="reaction ID" value="UER00275"/>
</dbReference>
<dbReference type="FunFam" id="3.40.1160.10:FF:000001">
    <property type="entry name" value="Uridylate kinase"/>
    <property type="match status" value="1"/>
</dbReference>
<dbReference type="EMBL" id="JAABLQ010000001">
    <property type="protein sequence ID" value="NBN77979.1"/>
    <property type="molecule type" value="Genomic_DNA"/>
</dbReference>
<comment type="caution">
    <text evidence="11">Lacks conserved residue(s) required for the propagation of feature annotation.</text>
</comment>